<keyword evidence="4" id="KW-1185">Reference proteome</keyword>
<dbReference type="Proteomes" id="UP000593566">
    <property type="component" value="Unassembled WGS sequence"/>
</dbReference>
<evidence type="ECO:0000313" key="3">
    <source>
        <dbReference type="EMBL" id="KAF6221147.1"/>
    </source>
</evidence>
<dbReference type="SUPFAM" id="SSF51735">
    <property type="entry name" value="NAD(P)-binding Rossmann-fold domains"/>
    <property type="match status" value="1"/>
</dbReference>
<proteinExistence type="inferred from homology"/>
<evidence type="ECO:0000256" key="1">
    <source>
        <dbReference type="ARBA" id="ARBA00006484"/>
    </source>
</evidence>
<evidence type="ECO:0008006" key="5">
    <source>
        <dbReference type="Google" id="ProtNLM"/>
    </source>
</evidence>
<dbReference type="PROSITE" id="PS00061">
    <property type="entry name" value="ADH_SHORT"/>
    <property type="match status" value="1"/>
</dbReference>
<protein>
    <recommendedName>
        <fullName evidence="5">NAD(P)-binding protein</fullName>
    </recommendedName>
</protein>
<sequence>MSTLNASAAASPSSQRLLDKTAIITGASSGLGRAIALTYATHGAAVVCADLRPVAEVHVKEGDTKATHEVILESGGKSLFVECDVRDSQSVQSLIARAVEVYGRLDIMVNNAGIGLEVPLLLPVHETPDSTFDTTMSVNSRGVFLGCKYAAQQMITQNPYPSGDRGWIINVASVAGVVGLGGTVSYSASKGSVVQITRTVALDLAPWRIHCNVLCPGFTKTAMIKPLTDVEATQARLGAMHPFKGLGEPEDIAKAALFLASDDASWVSGAALPVDGGYTAQ</sequence>
<dbReference type="NCBIfam" id="NF005559">
    <property type="entry name" value="PRK07231.1"/>
    <property type="match status" value="1"/>
</dbReference>
<dbReference type="InterPro" id="IPR002347">
    <property type="entry name" value="SDR_fam"/>
</dbReference>
<comment type="caution">
    <text evidence="3">The sequence shown here is derived from an EMBL/GenBank/DDBJ whole genome shotgun (WGS) entry which is preliminary data.</text>
</comment>
<dbReference type="PANTHER" id="PTHR42760:SF124">
    <property type="entry name" value="SHORT-CHAIN DEHYDROGENASE_REDUCTASE"/>
    <property type="match status" value="1"/>
</dbReference>
<organism evidence="3 4">
    <name type="scientific">Letharia lupina</name>
    <dbReference type="NCBI Taxonomy" id="560253"/>
    <lineage>
        <taxon>Eukaryota</taxon>
        <taxon>Fungi</taxon>
        <taxon>Dikarya</taxon>
        <taxon>Ascomycota</taxon>
        <taxon>Pezizomycotina</taxon>
        <taxon>Lecanoromycetes</taxon>
        <taxon>OSLEUM clade</taxon>
        <taxon>Lecanoromycetidae</taxon>
        <taxon>Lecanorales</taxon>
        <taxon>Lecanorineae</taxon>
        <taxon>Parmeliaceae</taxon>
        <taxon>Letharia</taxon>
    </lineage>
</organism>
<reference evidence="3 4" key="1">
    <citation type="journal article" date="2020" name="Genomics">
        <title>Complete, high-quality genomes from long-read metagenomic sequencing of two wolf lichen thalli reveals enigmatic genome architecture.</title>
        <authorList>
            <person name="McKenzie S.K."/>
            <person name="Walston R.F."/>
            <person name="Allen J.L."/>
        </authorList>
    </citation>
    <scope>NUCLEOTIDE SEQUENCE [LARGE SCALE GENOMIC DNA]</scope>
    <source>
        <strain evidence="3">WasteWater1</strain>
    </source>
</reference>
<dbReference type="GeneID" id="59330415"/>
<dbReference type="RefSeq" id="XP_037150582.1">
    <property type="nucleotide sequence ID" value="XM_037292929.1"/>
</dbReference>
<keyword evidence="2" id="KW-0521">NADP</keyword>
<dbReference type="FunFam" id="3.40.50.720:FF:000084">
    <property type="entry name" value="Short-chain dehydrogenase reductase"/>
    <property type="match status" value="1"/>
</dbReference>
<dbReference type="AlphaFoldDB" id="A0A8H6CCS9"/>
<dbReference type="InterPro" id="IPR036291">
    <property type="entry name" value="NAD(P)-bd_dom_sf"/>
</dbReference>
<dbReference type="PRINTS" id="PR00080">
    <property type="entry name" value="SDRFAMILY"/>
</dbReference>
<name>A0A8H6CCS9_9LECA</name>
<dbReference type="CDD" id="cd05233">
    <property type="entry name" value="SDR_c"/>
    <property type="match status" value="1"/>
</dbReference>
<comment type="similarity">
    <text evidence="1">Belongs to the short-chain dehydrogenases/reductases (SDR) family.</text>
</comment>
<dbReference type="Gene3D" id="3.40.50.720">
    <property type="entry name" value="NAD(P)-binding Rossmann-like Domain"/>
    <property type="match status" value="1"/>
</dbReference>
<dbReference type="PANTHER" id="PTHR42760">
    <property type="entry name" value="SHORT-CHAIN DEHYDROGENASES/REDUCTASES FAMILY MEMBER"/>
    <property type="match status" value="1"/>
</dbReference>
<dbReference type="InterPro" id="IPR020904">
    <property type="entry name" value="Sc_DH/Rdtase_CS"/>
</dbReference>
<dbReference type="Pfam" id="PF13561">
    <property type="entry name" value="adh_short_C2"/>
    <property type="match status" value="1"/>
</dbReference>
<evidence type="ECO:0000256" key="2">
    <source>
        <dbReference type="ARBA" id="ARBA00022857"/>
    </source>
</evidence>
<evidence type="ECO:0000313" key="4">
    <source>
        <dbReference type="Proteomes" id="UP000593566"/>
    </source>
</evidence>
<dbReference type="PRINTS" id="PR00081">
    <property type="entry name" value="GDHRDH"/>
</dbReference>
<dbReference type="EMBL" id="JACCJB010000014">
    <property type="protein sequence ID" value="KAF6221147.1"/>
    <property type="molecule type" value="Genomic_DNA"/>
</dbReference>
<accession>A0A8H6CCS9</accession>
<gene>
    <name evidence="3" type="ORF">HO133_002001</name>
</gene>
<dbReference type="GO" id="GO:0016616">
    <property type="term" value="F:oxidoreductase activity, acting on the CH-OH group of donors, NAD or NADP as acceptor"/>
    <property type="evidence" value="ECO:0007669"/>
    <property type="project" value="TreeGrafter"/>
</dbReference>